<dbReference type="AlphaFoldDB" id="A0A0E9STI8"/>
<organism evidence="1">
    <name type="scientific">Anguilla anguilla</name>
    <name type="common">European freshwater eel</name>
    <name type="synonym">Muraena anguilla</name>
    <dbReference type="NCBI Taxonomy" id="7936"/>
    <lineage>
        <taxon>Eukaryota</taxon>
        <taxon>Metazoa</taxon>
        <taxon>Chordata</taxon>
        <taxon>Craniata</taxon>
        <taxon>Vertebrata</taxon>
        <taxon>Euteleostomi</taxon>
        <taxon>Actinopterygii</taxon>
        <taxon>Neopterygii</taxon>
        <taxon>Teleostei</taxon>
        <taxon>Anguilliformes</taxon>
        <taxon>Anguillidae</taxon>
        <taxon>Anguilla</taxon>
    </lineage>
</organism>
<reference evidence="1" key="2">
    <citation type="journal article" date="2015" name="Fish Shellfish Immunol.">
        <title>Early steps in the European eel (Anguilla anguilla)-Vibrio vulnificus interaction in the gills: Role of the RtxA13 toxin.</title>
        <authorList>
            <person name="Callol A."/>
            <person name="Pajuelo D."/>
            <person name="Ebbesson L."/>
            <person name="Teles M."/>
            <person name="MacKenzie S."/>
            <person name="Amaro C."/>
        </authorList>
    </citation>
    <scope>NUCLEOTIDE SEQUENCE</scope>
</reference>
<dbReference type="EMBL" id="GBXM01063888">
    <property type="protein sequence ID" value="JAH44689.1"/>
    <property type="molecule type" value="Transcribed_RNA"/>
</dbReference>
<name>A0A0E9STI8_ANGAN</name>
<sequence>MLSRTAVLRLTADYKVNCF</sequence>
<reference evidence="1" key="1">
    <citation type="submission" date="2014-11" db="EMBL/GenBank/DDBJ databases">
        <authorList>
            <person name="Amaro Gonzalez C."/>
        </authorList>
    </citation>
    <scope>NUCLEOTIDE SEQUENCE</scope>
</reference>
<accession>A0A0E9STI8</accession>
<evidence type="ECO:0000313" key="1">
    <source>
        <dbReference type="EMBL" id="JAH44689.1"/>
    </source>
</evidence>
<proteinExistence type="predicted"/>
<protein>
    <submittedName>
        <fullName evidence="1">Uncharacterized protein</fullName>
    </submittedName>
</protein>